<accession>A0AC34FML9</accession>
<evidence type="ECO:0000313" key="1">
    <source>
        <dbReference type="Proteomes" id="UP000887579"/>
    </source>
</evidence>
<evidence type="ECO:0000313" key="2">
    <source>
        <dbReference type="WBParaSite" id="ES5_v2.g18572.t1"/>
    </source>
</evidence>
<reference evidence="2" key="1">
    <citation type="submission" date="2022-11" db="UniProtKB">
        <authorList>
            <consortium name="WormBaseParasite"/>
        </authorList>
    </citation>
    <scope>IDENTIFICATION</scope>
</reference>
<name>A0AC34FML9_9BILA</name>
<dbReference type="WBParaSite" id="ES5_v2.g18572.t1">
    <property type="protein sequence ID" value="ES5_v2.g18572.t1"/>
    <property type="gene ID" value="ES5_v2.g18572"/>
</dbReference>
<sequence length="145" mass="16440">MSSSWTIVPSKKRNKNLPQKNQEQNKQELNINKSATSSSDQRRDVENGIENKDVDESLLNKESSPAPKRYTDEDDKGQTSSTKYKGINDNGSLNNVCKSNDTKERNLANKSMDNKRSGEQPRAATQKTKEPAEWTEIVKKEKKQP</sequence>
<proteinExistence type="predicted"/>
<protein>
    <submittedName>
        <fullName evidence="2">Uncharacterized protein</fullName>
    </submittedName>
</protein>
<organism evidence="1 2">
    <name type="scientific">Panagrolaimus sp. ES5</name>
    <dbReference type="NCBI Taxonomy" id="591445"/>
    <lineage>
        <taxon>Eukaryota</taxon>
        <taxon>Metazoa</taxon>
        <taxon>Ecdysozoa</taxon>
        <taxon>Nematoda</taxon>
        <taxon>Chromadorea</taxon>
        <taxon>Rhabditida</taxon>
        <taxon>Tylenchina</taxon>
        <taxon>Panagrolaimomorpha</taxon>
        <taxon>Panagrolaimoidea</taxon>
        <taxon>Panagrolaimidae</taxon>
        <taxon>Panagrolaimus</taxon>
    </lineage>
</organism>
<dbReference type="Proteomes" id="UP000887579">
    <property type="component" value="Unplaced"/>
</dbReference>